<proteinExistence type="predicted"/>
<reference evidence="3" key="3">
    <citation type="submission" date="2015-04" db="UniProtKB">
        <authorList>
            <consortium name="EnsemblPlants"/>
        </authorList>
    </citation>
    <scope>IDENTIFICATION</scope>
    <source>
        <strain evidence="3">cv. Jemalong A17</strain>
    </source>
</reference>
<evidence type="ECO:0000256" key="1">
    <source>
        <dbReference type="SAM" id="Phobius"/>
    </source>
</evidence>
<evidence type="ECO:0000313" key="3">
    <source>
        <dbReference type="EnsemblPlants" id="KEH33333"/>
    </source>
</evidence>
<accession>A0A072UWA5</accession>
<keyword evidence="1" id="KW-0472">Membrane</keyword>
<reference evidence="2 4" key="2">
    <citation type="journal article" date="2014" name="BMC Genomics">
        <title>An improved genome release (version Mt4.0) for the model legume Medicago truncatula.</title>
        <authorList>
            <person name="Tang H."/>
            <person name="Krishnakumar V."/>
            <person name="Bidwell S."/>
            <person name="Rosen B."/>
            <person name="Chan A."/>
            <person name="Zhou S."/>
            <person name="Gentzbittel L."/>
            <person name="Childs K.L."/>
            <person name="Yandell M."/>
            <person name="Gundlach H."/>
            <person name="Mayer K.F."/>
            <person name="Schwartz D.C."/>
            <person name="Town C.D."/>
        </authorList>
    </citation>
    <scope>GENOME REANNOTATION</scope>
    <source>
        <strain evidence="2">A17</strain>
        <strain evidence="3 4">cv. Jemalong A17</strain>
    </source>
</reference>
<dbReference type="Proteomes" id="UP000002051">
    <property type="component" value="Chromosome 3"/>
</dbReference>
<keyword evidence="1" id="KW-1133">Transmembrane helix</keyword>
<keyword evidence="1 2" id="KW-0812">Transmembrane</keyword>
<dbReference type="HOGENOM" id="CLU_1920197_0_0_1"/>
<evidence type="ECO:0000313" key="4">
    <source>
        <dbReference type="Proteomes" id="UP000002051"/>
    </source>
</evidence>
<dbReference type="AlphaFoldDB" id="A0A072UWA5"/>
<organism evidence="2 4">
    <name type="scientific">Medicago truncatula</name>
    <name type="common">Barrel medic</name>
    <name type="synonym">Medicago tribuloides</name>
    <dbReference type="NCBI Taxonomy" id="3880"/>
    <lineage>
        <taxon>Eukaryota</taxon>
        <taxon>Viridiplantae</taxon>
        <taxon>Streptophyta</taxon>
        <taxon>Embryophyta</taxon>
        <taxon>Tracheophyta</taxon>
        <taxon>Spermatophyta</taxon>
        <taxon>Magnoliopsida</taxon>
        <taxon>eudicotyledons</taxon>
        <taxon>Gunneridae</taxon>
        <taxon>Pentapetalae</taxon>
        <taxon>rosids</taxon>
        <taxon>fabids</taxon>
        <taxon>Fabales</taxon>
        <taxon>Fabaceae</taxon>
        <taxon>Papilionoideae</taxon>
        <taxon>50 kb inversion clade</taxon>
        <taxon>NPAAA clade</taxon>
        <taxon>Hologalegina</taxon>
        <taxon>IRL clade</taxon>
        <taxon>Trifolieae</taxon>
        <taxon>Medicago</taxon>
    </lineage>
</organism>
<gene>
    <name evidence="2" type="ordered locus">MTR_3g435840</name>
</gene>
<dbReference type="EnsemblPlants" id="KEH33333">
    <property type="protein sequence ID" value="KEH33333"/>
    <property type="gene ID" value="MTR_3g435840"/>
</dbReference>
<keyword evidence="4" id="KW-1185">Reference proteome</keyword>
<dbReference type="EMBL" id="CM001219">
    <property type="protein sequence ID" value="KEH33333.1"/>
    <property type="molecule type" value="Genomic_DNA"/>
</dbReference>
<reference evidence="2 4" key="1">
    <citation type="journal article" date="2011" name="Nature">
        <title>The Medicago genome provides insight into the evolution of rhizobial symbioses.</title>
        <authorList>
            <person name="Young N.D."/>
            <person name="Debelle F."/>
            <person name="Oldroyd G.E."/>
            <person name="Geurts R."/>
            <person name="Cannon S.B."/>
            <person name="Udvardi M.K."/>
            <person name="Benedito V.A."/>
            <person name="Mayer K.F."/>
            <person name="Gouzy J."/>
            <person name="Schoof H."/>
            <person name="Van de Peer Y."/>
            <person name="Proost S."/>
            <person name="Cook D.R."/>
            <person name="Meyers B.C."/>
            <person name="Spannagl M."/>
            <person name="Cheung F."/>
            <person name="De Mita S."/>
            <person name="Krishnakumar V."/>
            <person name="Gundlach H."/>
            <person name="Zhou S."/>
            <person name="Mudge J."/>
            <person name="Bharti A.K."/>
            <person name="Murray J.D."/>
            <person name="Naoumkina M.A."/>
            <person name="Rosen B."/>
            <person name="Silverstein K.A."/>
            <person name="Tang H."/>
            <person name="Rombauts S."/>
            <person name="Zhao P.X."/>
            <person name="Zhou P."/>
            <person name="Barbe V."/>
            <person name="Bardou P."/>
            <person name="Bechner M."/>
            <person name="Bellec A."/>
            <person name="Berger A."/>
            <person name="Berges H."/>
            <person name="Bidwell S."/>
            <person name="Bisseling T."/>
            <person name="Choisne N."/>
            <person name="Couloux A."/>
            <person name="Denny R."/>
            <person name="Deshpande S."/>
            <person name="Dai X."/>
            <person name="Doyle J.J."/>
            <person name="Dudez A.M."/>
            <person name="Farmer A.D."/>
            <person name="Fouteau S."/>
            <person name="Franken C."/>
            <person name="Gibelin C."/>
            <person name="Gish J."/>
            <person name="Goldstein S."/>
            <person name="Gonzalez A.J."/>
            <person name="Green P.J."/>
            <person name="Hallab A."/>
            <person name="Hartog M."/>
            <person name="Hua A."/>
            <person name="Humphray S.J."/>
            <person name="Jeong D.H."/>
            <person name="Jing Y."/>
            <person name="Jocker A."/>
            <person name="Kenton S.M."/>
            <person name="Kim D.J."/>
            <person name="Klee K."/>
            <person name="Lai H."/>
            <person name="Lang C."/>
            <person name="Lin S."/>
            <person name="Macmil S.L."/>
            <person name="Magdelenat G."/>
            <person name="Matthews L."/>
            <person name="McCorrison J."/>
            <person name="Monaghan E.L."/>
            <person name="Mun J.H."/>
            <person name="Najar F.Z."/>
            <person name="Nicholson C."/>
            <person name="Noirot C."/>
            <person name="O'Bleness M."/>
            <person name="Paule C.R."/>
            <person name="Poulain J."/>
            <person name="Prion F."/>
            <person name="Qin B."/>
            <person name="Qu C."/>
            <person name="Retzel E.F."/>
            <person name="Riddle C."/>
            <person name="Sallet E."/>
            <person name="Samain S."/>
            <person name="Samson N."/>
            <person name="Sanders I."/>
            <person name="Saurat O."/>
            <person name="Scarpelli C."/>
            <person name="Schiex T."/>
            <person name="Segurens B."/>
            <person name="Severin A.J."/>
            <person name="Sherrier D.J."/>
            <person name="Shi R."/>
            <person name="Sims S."/>
            <person name="Singer S.R."/>
            <person name="Sinharoy S."/>
            <person name="Sterck L."/>
            <person name="Viollet A."/>
            <person name="Wang B.B."/>
            <person name="Wang K."/>
            <person name="Wang M."/>
            <person name="Wang X."/>
            <person name="Warfsmann J."/>
            <person name="Weissenbach J."/>
            <person name="White D.D."/>
            <person name="White J.D."/>
            <person name="Wiley G.B."/>
            <person name="Wincker P."/>
            <person name="Xing Y."/>
            <person name="Yang L."/>
            <person name="Yao Z."/>
            <person name="Ying F."/>
            <person name="Zhai J."/>
            <person name="Zhou L."/>
            <person name="Zuber A."/>
            <person name="Denarie J."/>
            <person name="Dixon R.A."/>
            <person name="May G.D."/>
            <person name="Schwartz D.C."/>
            <person name="Rogers J."/>
            <person name="Quetier F."/>
            <person name="Town C.D."/>
            <person name="Roe B.A."/>
        </authorList>
    </citation>
    <scope>NUCLEOTIDE SEQUENCE [LARGE SCALE GENOMIC DNA]</scope>
    <source>
        <strain evidence="2">A17</strain>
        <strain evidence="3 4">cv. Jemalong A17</strain>
    </source>
</reference>
<evidence type="ECO:0000313" key="2">
    <source>
        <dbReference type="EMBL" id="KEH33333.1"/>
    </source>
</evidence>
<sequence>MDNSVEKSFKFPSLKEELSVAFSLFLGVLCLFAHVDKRTAISNTMRETTHKIKQSLRRFRVPQIQVCQSASESDFLHKICSDISPASVRHPSSDALHMSILHNRLILRFCMNKYSKDSVLEQKKEDLELIRA</sequence>
<feature type="transmembrane region" description="Helical" evidence="1">
    <location>
        <begin position="18"/>
        <end position="35"/>
    </location>
</feature>
<protein>
    <submittedName>
        <fullName evidence="2">Transmembrane protein, putative</fullName>
    </submittedName>
</protein>
<name>A0A072UWA5_MEDTR</name>